<name>W7TB44_9STRA</name>
<organism evidence="1 2">
    <name type="scientific">Nannochloropsis gaditana</name>
    <dbReference type="NCBI Taxonomy" id="72520"/>
    <lineage>
        <taxon>Eukaryota</taxon>
        <taxon>Sar</taxon>
        <taxon>Stramenopiles</taxon>
        <taxon>Ochrophyta</taxon>
        <taxon>Eustigmatophyceae</taxon>
        <taxon>Eustigmatales</taxon>
        <taxon>Monodopsidaceae</taxon>
        <taxon>Nannochloropsis</taxon>
    </lineage>
</organism>
<accession>W7TB44</accession>
<keyword evidence="2" id="KW-1185">Reference proteome</keyword>
<proteinExistence type="predicted"/>
<comment type="caution">
    <text evidence="1">The sequence shown here is derived from an EMBL/GenBank/DDBJ whole genome shotgun (WGS) entry which is preliminary data.</text>
</comment>
<evidence type="ECO:0000313" key="2">
    <source>
        <dbReference type="Proteomes" id="UP000019335"/>
    </source>
</evidence>
<sequence>MGVCLYFISFSHEMYDDWHECCQIDGFEGKDLPPLSVLLTEEEMSLTPGLKGAKSTPIMIRDQRTTIEFSSLTKSCFMPPRNCKNIAATGCCACYPM</sequence>
<gene>
    <name evidence="1" type="ORF">Naga_100249g6</name>
</gene>
<dbReference type="EMBL" id="AZIL01002835">
    <property type="protein sequence ID" value="EWM20743.1"/>
    <property type="molecule type" value="Genomic_DNA"/>
</dbReference>
<dbReference type="AlphaFoldDB" id="W7TB44"/>
<evidence type="ECO:0000313" key="1">
    <source>
        <dbReference type="EMBL" id="EWM20743.1"/>
    </source>
</evidence>
<dbReference type="Proteomes" id="UP000019335">
    <property type="component" value="Unassembled WGS sequence"/>
</dbReference>
<reference evidence="1 2" key="1">
    <citation type="journal article" date="2014" name="Mol. Plant">
        <title>Chromosome Scale Genome Assembly and Transcriptome Profiling of Nannochloropsis gaditana in Nitrogen Depletion.</title>
        <authorList>
            <person name="Corteggiani Carpinelli E."/>
            <person name="Telatin A."/>
            <person name="Vitulo N."/>
            <person name="Forcato C."/>
            <person name="D'Angelo M."/>
            <person name="Schiavon R."/>
            <person name="Vezzi A."/>
            <person name="Giacometti G.M."/>
            <person name="Morosinotto T."/>
            <person name="Valle G."/>
        </authorList>
    </citation>
    <scope>NUCLEOTIDE SEQUENCE [LARGE SCALE GENOMIC DNA]</scope>
    <source>
        <strain evidence="1 2">B-31</strain>
    </source>
</reference>
<protein>
    <submittedName>
        <fullName evidence="1">Uncharacterized protein</fullName>
    </submittedName>
</protein>